<dbReference type="GO" id="GO:0004497">
    <property type="term" value="F:monooxygenase activity"/>
    <property type="evidence" value="ECO:0007669"/>
    <property type="project" value="UniProtKB-KW"/>
</dbReference>
<evidence type="ECO:0000313" key="2">
    <source>
        <dbReference type="Proteomes" id="UP000199372"/>
    </source>
</evidence>
<dbReference type="Proteomes" id="UP000199372">
    <property type="component" value="Unassembled WGS sequence"/>
</dbReference>
<accession>A0A1H8FB36</accession>
<dbReference type="AlphaFoldDB" id="A0A1H8FB36"/>
<reference evidence="2" key="1">
    <citation type="submission" date="2016-10" db="EMBL/GenBank/DDBJ databases">
        <authorList>
            <person name="Varghese N."/>
            <person name="Submissions S."/>
        </authorList>
    </citation>
    <scope>NUCLEOTIDE SEQUENCE [LARGE SCALE GENOMIC DNA]</scope>
    <source>
        <strain evidence="2">DSM 26893</strain>
    </source>
</reference>
<evidence type="ECO:0000313" key="1">
    <source>
        <dbReference type="EMBL" id="SEN28258.1"/>
    </source>
</evidence>
<sequence length="270" mass="30055">MSTLPDNQLYHAARFASDQISVRLDLHFVAACGGRPIQTVTLSIHRFDTVSARLWAFAQMGASRLPLSRVPDCQFWKLCGSGSGEGFTPRPETAVWAILAVWPDAATARIRLRDTPVFRRWRDRASEDWTLFLRPTSVRGEWSRRTPFSASPDPGGPLAALTRATIRPRHLLRFWDQAPAISDVIGADPNVAFKIGIGEIPFLHQITFSVWPNAASMAAFARADGPHARAIRAVRDGDWFAEELYARFRVIDTCGHWQAARPLPTEGQAA</sequence>
<dbReference type="NCBIfam" id="NF045923">
    <property type="entry name" value="SpheroidMoxCrtARhod"/>
    <property type="match status" value="1"/>
</dbReference>
<organism evidence="1 2">
    <name type="scientific">Palleronia pelagia</name>
    <dbReference type="NCBI Taxonomy" id="387096"/>
    <lineage>
        <taxon>Bacteria</taxon>
        <taxon>Pseudomonadati</taxon>
        <taxon>Pseudomonadota</taxon>
        <taxon>Alphaproteobacteria</taxon>
        <taxon>Rhodobacterales</taxon>
        <taxon>Roseobacteraceae</taxon>
        <taxon>Palleronia</taxon>
    </lineage>
</organism>
<keyword evidence="1" id="KW-0503">Monooxygenase</keyword>
<name>A0A1H8FB36_9RHOB</name>
<proteinExistence type="predicted"/>
<dbReference type="InterPro" id="IPR049574">
    <property type="entry name" value="CrtA-like"/>
</dbReference>
<dbReference type="CDD" id="cd21650">
    <property type="entry name" value="CrtA-like"/>
    <property type="match status" value="1"/>
</dbReference>
<gene>
    <name evidence="1" type="ORF">SAMN04488011_103256</name>
</gene>
<protein>
    <submittedName>
        <fullName evidence="1">Spheroidene monooxygenase</fullName>
    </submittedName>
</protein>
<keyword evidence="1" id="KW-0560">Oxidoreductase</keyword>
<keyword evidence="2" id="KW-1185">Reference proteome</keyword>
<dbReference type="EMBL" id="FOCM01000003">
    <property type="protein sequence ID" value="SEN28258.1"/>
    <property type="molecule type" value="Genomic_DNA"/>
</dbReference>